<dbReference type="AlphaFoldDB" id="A0A8H3EI56"/>
<comment type="caution">
    <text evidence="1">The sequence shown here is derived from an EMBL/GenBank/DDBJ whole genome shotgun (WGS) entry which is preliminary data.</text>
</comment>
<name>A0A8H3EI56_9LECA</name>
<evidence type="ECO:0000313" key="2">
    <source>
        <dbReference type="Proteomes" id="UP000664169"/>
    </source>
</evidence>
<proteinExistence type="predicted"/>
<accession>A0A8H3EI56</accession>
<evidence type="ECO:0000313" key="1">
    <source>
        <dbReference type="EMBL" id="CAF9907171.1"/>
    </source>
</evidence>
<dbReference type="OrthoDB" id="3883941at2759"/>
<dbReference type="EMBL" id="CAJPDQ010000003">
    <property type="protein sequence ID" value="CAF9907171.1"/>
    <property type="molecule type" value="Genomic_DNA"/>
</dbReference>
<gene>
    <name evidence="1" type="ORF">GOMPHAMPRED_005038</name>
</gene>
<keyword evidence="2" id="KW-1185">Reference proteome</keyword>
<sequence length="402" mass="44350">MQASRTVVRASRQARCFKHQFRQTRLESTSTASQSGSGSSPALIGALSGAAASVVLGYGWYQYSGTAKLVNTAKETQDYVLSAQQKFKQQVQEKAPSPNEALKWLRQVSTYYAGFIPGASGFVNTTFDDLEKVRGKHGEEVDKIVSEAYNELKGLAKQDMSLQTAQQAWEIIQKHTERIAKLAGDAAEDILENHPQLKDTVGNNVKQLKQMGDQYGPQAKEQVEKAWNEVRDAAKNGINPETVNKIRKIIQEKVEQVKKFGDEAWQKGLEQAKPLLDKSPKVKQLIEENADVLKQGNIAELWNKVKDAANSSDTGDLEQYVKQAKDKAHQAVGGGDWDQYLKLIPGGGDLGSKIQQLQQIATAKGPEAKKLLEATMKDLEGILSKRSEEAKKLADEARKGEK</sequence>
<dbReference type="Proteomes" id="UP000664169">
    <property type="component" value="Unassembled WGS sequence"/>
</dbReference>
<reference evidence="1" key="1">
    <citation type="submission" date="2021-03" db="EMBL/GenBank/DDBJ databases">
        <authorList>
            <person name="Tagirdzhanova G."/>
        </authorList>
    </citation>
    <scope>NUCLEOTIDE SEQUENCE</scope>
</reference>
<protein>
    <submittedName>
        <fullName evidence="1">Uncharacterized protein</fullName>
    </submittedName>
</protein>
<organism evidence="1 2">
    <name type="scientific">Gomphillus americanus</name>
    <dbReference type="NCBI Taxonomy" id="1940652"/>
    <lineage>
        <taxon>Eukaryota</taxon>
        <taxon>Fungi</taxon>
        <taxon>Dikarya</taxon>
        <taxon>Ascomycota</taxon>
        <taxon>Pezizomycotina</taxon>
        <taxon>Lecanoromycetes</taxon>
        <taxon>OSLEUM clade</taxon>
        <taxon>Ostropomycetidae</taxon>
        <taxon>Ostropales</taxon>
        <taxon>Graphidaceae</taxon>
        <taxon>Gomphilloideae</taxon>
        <taxon>Gomphillus</taxon>
    </lineage>
</organism>